<sequence>MIPCLFHRPDLSALSSKSPHEPDESQASKENGALVCRPRLICVASAEWKCDSKRQVAPIISALTGGVT</sequence>
<organism evidence="2 3">
    <name type="scientific">Rhizopus oryzae</name>
    <name type="common">Mucormycosis agent</name>
    <name type="synonym">Rhizopus arrhizus var. delemar</name>
    <dbReference type="NCBI Taxonomy" id="64495"/>
    <lineage>
        <taxon>Eukaryota</taxon>
        <taxon>Fungi</taxon>
        <taxon>Fungi incertae sedis</taxon>
        <taxon>Mucoromycota</taxon>
        <taxon>Mucoromycotina</taxon>
        <taxon>Mucoromycetes</taxon>
        <taxon>Mucorales</taxon>
        <taxon>Mucorineae</taxon>
        <taxon>Rhizopodaceae</taxon>
        <taxon>Rhizopus</taxon>
    </lineage>
</organism>
<evidence type="ECO:0000256" key="1">
    <source>
        <dbReference type="SAM" id="MobiDB-lite"/>
    </source>
</evidence>
<evidence type="ECO:0000313" key="2">
    <source>
        <dbReference type="EMBL" id="KAG1551693.1"/>
    </source>
</evidence>
<dbReference type="AlphaFoldDB" id="A0A9P7CGF5"/>
<evidence type="ECO:0000313" key="3">
    <source>
        <dbReference type="Proteomes" id="UP000717996"/>
    </source>
</evidence>
<dbReference type="EMBL" id="JAANIT010000130">
    <property type="protein sequence ID" value="KAG1551693.1"/>
    <property type="molecule type" value="Genomic_DNA"/>
</dbReference>
<name>A0A9P7CGF5_RHIOR</name>
<reference evidence="2" key="1">
    <citation type="journal article" date="2020" name="Microb. Genom.">
        <title>Genetic diversity of clinical and environmental Mucorales isolates obtained from an investigation of mucormycosis cases among solid organ transplant recipients.</title>
        <authorList>
            <person name="Nguyen M.H."/>
            <person name="Kaul D."/>
            <person name="Muto C."/>
            <person name="Cheng S.J."/>
            <person name="Richter R.A."/>
            <person name="Bruno V.M."/>
            <person name="Liu G."/>
            <person name="Beyhan S."/>
            <person name="Sundermann A.J."/>
            <person name="Mounaud S."/>
            <person name="Pasculle A.W."/>
            <person name="Nierman W.C."/>
            <person name="Driscoll E."/>
            <person name="Cumbie R."/>
            <person name="Clancy C.J."/>
            <person name="Dupont C.L."/>
        </authorList>
    </citation>
    <scope>NUCLEOTIDE SEQUENCE</scope>
    <source>
        <strain evidence="2">GL16</strain>
    </source>
</reference>
<comment type="caution">
    <text evidence="2">The sequence shown here is derived from an EMBL/GenBank/DDBJ whole genome shotgun (WGS) entry which is preliminary data.</text>
</comment>
<gene>
    <name evidence="2" type="ORF">G6F51_001679</name>
</gene>
<dbReference type="Proteomes" id="UP000717996">
    <property type="component" value="Unassembled WGS sequence"/>
</dbReference>
<dbReference type="OrthoDB" id="10270223at2759"/>
<proteinExistence type="predicted"/>
<protein>
    <submittedName>
        <fullName evidence="2">Uncharacterized protein</fullName>
    </submittedName>
</protein>
<feature type="region of interest" description="Disordered" evidence="1">
    <location>
        <begin position="9"/>
        <end position="30"/>
    </location>
</feature>
<feature type="compositionally biased region" description="Basic and acidic residues" evidence="1">
    <location>
        <begin position="18"/>
        <end position="27"/>
    </location>
</feature>
<accession>A0A9P7CGF5</accession>